<keyword evidence="2" id="KW-0732">Signal</keyword>
<feature type="compositionally biased region" description="Polar residues" evidence="1">
    <location>
        <begin position="25"/>
        <end position="42"/>
    </location>
</feature>
<dbReference type="RefSeq" id="WP_155097474.1">
    <property type="nucleotide sequence ID" value="NZ_WMIE01000028.1"/>
</dbReference>
<comment type="caution">
    <text evidence="3">The sequence shown here is derived from an EMBL/GenBank/DDBJ whole genome shotgun (WGS) entry which is preliminary data.</text>
</comment>
<proteinExistence type="predicted"/>
<dbReference type="Proteomes" id="UP000478183">
    <property type="component" value="Unassembled WGS sequence"/>
</dbReference>
<accession>A0A6L6JJ10</accession>
<evidence type="ECO:0000313" key="4">
    <source>
        <dbReference type="Proteomes" id="UP000478183"/>
    </source>
</evidence>
<reference evidence="3 4" key="1">
    <citation type="submission" date="2019-11" db="EMBL/GenBank/DDBJ databases">
        <authorList>
            <person name="Dong K."/>
        </authorList>
    </citation>
    <scope>NUCLEOTIDE SEQUENCE [LARGE SCALE GENOMIC DNA]</scope>
    <source>
        <strain evidence="3 4">NBRC 111993</strain>
    </source>
</reference>
<feature type="region of interest" description="Disordered" evidence="1">
    <location>
        <begin position="22"/>
        <end position="100"/>
    </location>
</feature>
<name>A0A6L6JJ10_9RHOB</name>
<feature type="compositionally biased region" description="Basic and acidic residues" evidence="1">
    <location>
        <begin position="55"/>
        <end position="64"/>
    </location>
</feature>
<evidence type="ECO:0000313" key="3">
    <source>
        <dbReference type="EMBL" id="MTH80124.1"/>
    </source>
</evidence>
<evidence type="ECO:0000256" key="2">
    <source>
        <dbReference type="SAM" id="SignalP"/>
    </source>
</evidence>
<feature type="compositionally biased region" description="Basic and acidic residues" evidence="1">
    <location>
        <begin position="75"/>
        <end position="90"/>
    </location>
</feature>
<dbReference type="AlphaFoldDB" id="A0A6L6JJ10"/>
<sequence length="132" mass="14331">MQNFLNSVAVTLTIAMSGSAMAAPVQQSQCSQQDRNCANHAQPQKREQSMQGKADGNRVEERKSQSKVAQVSVPKRGEDAKQGRSLKSADTRSMAKPGAGRDYRVVNDRVVLVDSETNKIVEVMGKAADLLK</sequence>
<dbReference type="EMBL" id="WMIE01000028">
    <property type="protein sequence ID" value="MTH80124.1"/>
    <property type="molecule type" value="Genomic_DNA"/>
</dbReference>
<feature type="chain" id="PRO_5026712404" description="DUF1236 domain-containing protein" evidence="2">
    <location>
        <begin position="23"/>
        <end position="132"/>
    </location>
</feature>
<organism evidence="3 4">
    <name type="scientific">Paracoccus aestuariivivens</name>
    <dbReference type="NCBI Taxonomy" id="1820333"/>
    <lineage>
        <taxon>Bacteria</taxon>
        <taxon>Pseudomonadati</taxon>
        <taxon>Pseudomonadota</taxon>
        <taxon>Alphaproteobacteria</taxon>
        <taxon>Rhodobacterales</taxon>
        <taxon>Paracoccaceae</taxon>
        <taxon>Paracoccus</taxon>
    </lineage>
</organism>
<keyword evidence="4" id="KW-1185">Reference proteome</keyword>
<evidence type="ECO:0008006" key="5">
    <source>
        <dbReference type="Google" id="ProtNLM"/>
    </source>
</evidence>
<evidence type="ECO:0000256" key="1">
    <source>
        <dbReference type="SAM" id="MobiDB-lite"/>
    </source>
</evidence>
<gene>
    <name evidence="3" type="ORF">GL286_20690</name>
</gene>
<protein>
    <recommendedName>
        <fullName evidence="5">DUF1236 domain-containing protein</fullName>
    </recommendedName>
</protein>
<dbReference type="OrthoDB" id="7779143at2"/>
<feature type="signal peptide" evidence="2">
    <location>
        <begin position="1"/>
        <end position="22"/>
    </location>
</feature>